<feature type="domain" description="Radical SAM core" evidence="14">
    <location>
        <begin position="97"/>
        <end position="314"/>
    </location>
</feature>
<comment type="subunit">
    <text evidence="12">Monomer and homodimer.</text>
</comment>
<keyword evidence="4 12" id="KW-0479">Metal-binding</keyword>
<evidence type="ECO:0000256" key="2">
    <source>
        <dbReference type="ARBA" id="ARBA00022485"/>
    </source>
</evidence>
<evidence type="ECO:0000256" key="8">
    <source>
        <dbReference type="ARBA" id="ARBA00023134"/>
    </source>
</evidence>
<dbReference type="InterPro" id="IPR007197">
    <property type="entry name" value="rSAM"/>
</dbReference>
<keyword evidence="2 12" id="KW-0004">4Fe-4S</keyword>
<organism evidence="15 16">
    <name type="scientific">Krasilnikovia cinnamomea</name>
    <dbReference type="NCBI Taxonomy" id="349313"/>
    <lineage>
        <taxon>Bacteria</taxon>
        <taxon>Bacillati</taxon>
        <taxon>Actinomycetota</taxon>
        <taxon>Actinomycetes</taxon>
        <taxon>Micromonosporales</taxon>
        <taxon>Micromonosporaceae</taxon>
        <taxon>Krasilnikovia</taxon>
    </lineage>
</organism>
<dbReference type="SMART" id="SM00729">
    <property type="entry name" value="Elp3"/>
    <property type="match status" value="1"/>
</dbReference>
<comment type="pathway">
    <text evidence="12">Cofactor biosynthesis; molybdopterin biosynthesis.</text>
</comment>
<keyword evidence="10 12" id="KW-0456">Lyase</keyword>
<dbReference type="Pfam" id="PF04055">
    <property type="entry name" value="Radical_SAM"/>
    <property type="match status" value="1"/>
</dbReference>
<dbReference type="InterPro" id="IPR040064">
    <property type="entry name" value="MoaA-like"/>
</dbReference>
<dbReference type="Pfam" id="PF06463">
    <property type="entry name" value="Mob_synth_C"/>
    <property type="match status" value="1"/>
</dbReference>
<dbReference type="InterPro" id="IPR058240">
    <property type="entry name" value="rSAM_sf"/>
</dbReference>
<feature type="region of interest" description="Disordered" evidence="13">
    <location>
        <begin position="54"/>
        <end position="86"/>
    </location>
</feature>
<dbReference type="PANTHER" id="PTHR22960:SF0">
    <property type="entry name" value="MOLYBDENUM COFACTOR BIOSYNTHESIS PROTEIN 1"/>
    <property type="match status" value="1"/>
</dbReference>
<evidence type="ECO:0000256" key="10">
    <source>
        <dbReference type="ARBA" id="ARBA00023239"/>
    </source>
</evidence>
<dbReference type="InterPro" id="IPR050105">
    <property type="entry name" value="MoCo_biosynth_MoaA/MoaC"/>
</dbReference>
<evidence type="ECO:0000259" key="14">
    <source>
        <dbReference type="PROSITE" id="PS51918"/>
    </source>
</evidence>
<evidence type="ECO:0000256" key="1">
    <source>
        <dbReference type="ARBA" id="ARBA00012167"/>
    </source>
</evidence>
<dbReference type="EC" id="4.1.99.22" evidence="1 12"/>
<dbReference type="SUPFAM" id="SSF102114">
    <property type="entry name" value="Radical SAM enzymes"/>
    <property type="match status" value="1"/>
</dbReference>
<feature type="binding site" evidence="12">
    <location>
        <begin position="357"/>
        <end position="359"/>
    </location>
    <ligand>
        <name>GTP</name>
        <dbReference type="ChEBI" id="CHEBI:37565"/>
    </ligand>
</feature>
<keyword evidence="16" id="KW-1185">Reference proteome</keyword>
<keyword evidence="6 12" id="KW-0408">Iron</keyword>
<comment type="catalytic activity">
    <reaction evidence="11 12">
        <text>GTP + AH2 + S-adenosyl-L-methionine = (8S)-3',8-cyclo-7,8-dihydroguanosine 5'-triphosphate + 5'-deoxyadenosine + L-methionine + A + H(+)</text>
        <dbReference type="Rhea" id="RHEA:49576"/>
        <dbReference type="ChEBI" id="CHEBI:13193"/>
        <dbReference type="ChEBI" id="CHEBI:15378"/>
        <dbReference type="ChEBI" id="CHEBI:17319"/>
        <dbReference type="ChEBI" id="CHEBI:17499"/>
        <dbReference type="ChEBI" id="CHEBI:37565"/>
        <dbReference type="ChEBI" id="CHEBI:57844"/>
        <dbReference type="ChEBI" id="CHEBI:59789"/>
        <dbReference type="ChEBI" id="CHEBI:131766"/>
        <dbReference type="EC" id="4.1.99.22"/>
    </reaction>
</comment>
<evidence type="ECO:0000313" key="16">
    <source>
        <dbReference type="Proteomes" id="UP000292564"/>
    </source>
</evidence>
<feature type="binding site" evidence="12">
    <location>
        <position position="188"/>
    </location>
    <ligand>
        <name>GTP</name>
        <dbReference type="ChEBI" id="CHEBI:37565"/>
    </ligand>
</feature>
<protein>
    <recommendedName>
        <fullName evidence="1 12">GTP 3',8-cyclase</fullName>
        <ecNumber evidence="1 12">4.1.99.22</ecNumber>
    </recommendedName>
    <alternativeName>
        <fullName evidence="12">Molybdenum cofactor biosynthesis protein A</fullName>
    </alternativeName>
</protein>
<evidence type="ECO:0000256" key="13">
    <source>
        <dbReference type="SAM" id="MobiDB-lite"/>
    </source>
</evidence>
<evidence type="ECO:0000256" key="9">
    <source>
        <dbReference type="ARBA" id="ARBA00023150"/>
    </source>
</evidence>
<comment type="function">
    <text evidence="12">Catalyzes the cyclization of GTP to (8S)-3',8-cyclo-7,8-dihydroguanosine 5'-triphosphate.</text>
</comment>
<dbReference type="GO" id="GO:0061798">
    <property type="term" value="F:GTP 3',8'-cyclase activity"/>
    <property type="evidence" value="ECO:0007669"/>
    <property type="project" value="UniProtKB-UniRule"/>
</dbReference>
<dbReference type="InterPro" id="IPR000385">
    <property type="entry name" value="MoaA_NifB_PqqE_Fe-S-bd_CS"/>
</dbReference>
<dbReference type="HAMAP" id="MF_01225_B">
    <property type="entry name" value="MoaA_B"/>
    <property type="match status" value="1"/>
</dbReference>
<evidence type="ECO:0000256" key="5">
    <source>
        <dbReference type="ARBA" id="ARBA00022741"/>
    </source>
</evidence>
<dbReference type="Gene3D" id="3.20.20.70">
    <property type="entry name" value="Aldolase class I"/>
    <property type="match status" value="1"/>
</dbReference>
<dbReference type="InterPro" id="IPR013483">
    <property type="entry name" value="MoaA"/>
</dbReference>
<feature type="binding site" evidence="12">
    <location>
        <position position="355"/>
    </location>
    <ligand>
        <name>[4Fe-4S] cluster</name>
        <dbReference type="ChEBI" id="CHEBI:49883"/>
        <label>2</label>
        <note>4Fe-4S-substrate</note>
    </ligand>
</feature>
<gene>
    <name evidence="12" type="primary">moaA</name>
    <name evidence="15" type="ORF">EV385_2859</name>
</gene>
<dbReference type="SFLD" id="SFLDS00029">
    <property type="entry name" value="Radical_SAM"/>
    <property type="match status" value="1"/>
</dbReference>
<feature type="binding site" evidence="12">
    <location>
        <position position="119"/>
    </location>
    <ligand>
        <name>S-adenosyl-L-methionine</name>
        <dbReference type="ChEBI" id="CHEBI:59789"/>
    </ligand>
</feature>
<sequence length="425" mass="45133">MIRTAGQVETAERIKTAGQVDTAERVGGAGFLGAVGTAESLSAAATTGRIDTAELAGAPGPVEPAGSAEHTPAHEHSGSAEHPPVAERATAGALADRFGRVATDLRVSLTDRCNLRCSYCMPEEGLAWLPRQQQLTDDEVHRLVRIAVERLGVTEVRFTGGEPLIRPGLVGIVAAAARLSPRPRLSVTTNGIGLDRLAPALRDAGLERVNVSLDTLSPERFQRLTHRDRHADVLAGLRGAAAAGLTPVKINTVLMRGVNDDEAPALLRFALEHGYELRFIEQMPLDAQHGWDRHTMVTAAEILDALAPFGLKPDSVSRGTAPAETWFVPGWSAADGGPARVGVIGSVTRPFCGDCDRTRLTADGQVRNCLFAREESDLRALLRGGADDTTIARAWQTAMYGKRAGHGIDDPTFLQPARPMSAIGG</sequence>
<feature type="binding site" evidence="12">
    <location>
        <position position="249"/>
    </location>
    <ligand>
        <name>GTP</name>
        <dbReference type="ChEBI" id="CHEBI:37565"/>
    </ligand>
</feature>
<feature type="binding site" evidence="12">
    <location>
        <position position="161"/>
    </location>
    <ligand>
        <name>S-adenosyl-L-methionine</name>
        <dbReference type="ChEBI" id="CHEBI:59789"/>
    </ligand>
</feature>
<dbReference type="InterPro" id="IPR006638">
    <property type="entry name" value="Elp3/MiaA/NifB-like_rSAM"/>
</dbReference>
<dbReference type="UniPathway" id="UPA00344"/>
<dbReference type="PROSITE" id="PS01305">
    <property type="entry name" value="MOAA_NIFB_PQQE"/>
    <property type="match status" value="1"/>
</dbReference>
<evidence type="ECO:0000256" key="11">
    <source>
        <dbReference type="ARBA" id="ARBA00048697"/>
    </source>
</evidence>
<keyword evidence="9 12" id="KW-0501">Molybdenum cofactor biosynthesis</keyword>
<feature type="binding site" evidence="12">
    <location>
        <position position="352"/>
    </location>
    <ligand>
        <name>[4Fe-4S] cluster</name>
        <dbReference type="ChEBI" id="CHEBI:49883"/>
        <label>2</label>
        <note>4Fe-4S-substrate</note>
    </ligand>
</feature>
<comment type="similarity">
    <text evidence="12">Belongs to the radical SAM superfamily. MoaA family.</text>
</comment>
<keyword evidence="5 12" id="KW-0547">Nucleotide-binding</keyword>
<accession>A0A4Q7ZKJ9</accession>
<evidence type="ECO:0000313" key="15">
    <source>
        <dbReference type="EMBL" id="RZU51061.1"/>
    </source>
</evidence>
<dbReference type="SFLD" id="SFLDG01383">
    <property type="entry name" value="cyclic_pyranopterin_phosphate"/>
    <property type="match status" value="1"/>
</dbReference>
<feature type="binding site" evidence="12">
    <location>
        <position position="106"/>
    </location>
    <ligand>
        <name>GTP</name>
        <dbReference type="ChEBI" id="CHEBI:37565"/>
    </ligand>
</feature>
<dbReference type="CDD" id="cd21117">
    <property type="entry name" value="Twitch_MoaA"/>
    <property type="match status" value="1"/>
</dbReference>
<keyword evidence="7 12" id="KW-0411">Iron-sulfur</keyword>
<dbReference type="GO" id="GO:0005525">
    <property type="term" value="F:GTP binding"/>
    <property type="evidence" value="ECO:0007669"/>
    <property type="project" value="UniProtKB-UniRule"/>
</dbReference>
<dbReference type="GO" id="GO:0061799">
    <property type="term" value="F:cyclic pyranopterin monophosphate synthase activity"/>
    <property type="evidence" value="ECO:0007669"/>
    <property type="project" value="TreeGrafter"/>
</dbReference>
<keyword evidence="8 12" id="KW-0342">GTP-binding</keyword>
<evidence type="ECO:0000256" key="4">
    <source>
        <dbReference type="ARBA" id="ARBA00022723"/>
    </source>
</evidence>
<feature type="binding site" evidence="12">
    <location>
        <position position="283"/>
    </location>
    <ligand>
        <name>S-adenosyl-L-methionine</name>
        <dbReference type="ChEBI" id="CHEBI:59789"/>
    </ligand>
</feature>
<evidence type="ECO:0000256" key="7">
    <source>
        <dbReference type="ARBA" id="ARBA00023014"/>
    </source>
</evidence>
<dbReference type="InterPro" id="IPR013785">
    <property type="entry name" value="Aldolase_TIM"/>
</dbReference>
<name>A0A4Q7ZKJ9_9ACTN</name>
<dbReference type="GO" id="GO:0046872">
    <property type="term" value="F:metal ion binding"/>
    <property type="evidence" value="ECO:0007669"/>
    <property type="project" value="UniProtKB-KW"/>
</dbReference>
<dbReference type="GO" id="GO:0051539">
    <property type="term" value="F:4 iron, 4 sulfur cluster binding"/>
    <property type="evidence" value="ECO:0007669"/>
    <property type="project" value="UniProtKB-UniRule"/>
</dbReference>
<evidence type="ECO:0000256" key="12">
    <source>
        <dbReference type="HAMAP-Rule" id="MF_01225"/>
    </source>
</evidence>
<proteinExistence type="inferred from homology"/>
<dbReference type="GO" id="GO:1904047">
    <property type="term" value="F:S-adenosyl-L-methionine binding"/>
    <property type="evidence" value="ECO:0007669"/>
    <property type="project" value="UniProtKB-UniRule"/>
</dbReference>
<feature type="binding site" evidence="12">
    <location>
        <position position="369"/>
    </location>
    <ligand>
        <name>[4Fe-4S] cluster</name>
        <dbReference type="ChEBI" id="CHEBI:49883"/>
        <label>2</label>
        <note>4Fe-4S-substrate</note>
    </ligand>
</feature>
<feature type="binding site" evidence="12">
    <location>
        <position position="120"/>
    </location>
    <ligand>
        <name>[4Fe-4S] cluster</name>
        <dbReference type="ChEBI" id="CHEBI:49883"/>
        <label>1</label>
        <note>4Fe-4S-S-AdoMet</note>
    </ligand>
</feature>
<feature type="binding site" evidence="12">
    <location>
        <position position="117"/>
    </location>
    <ligand>
        <name>[4Fe-4S] cluster</name>
        <dbReference type="ChEBI" id="CHEBI:49883"/>
        <label>1</label>
        <note>4Fe-4S-S-AdoMet</note>
    </ligand>
</feature>
<feature type="binding site" evidence="12">
    <location>
        <position position="113"/>
    </location>
    <ligand>
        <name>[4Fe-4S] cluster</name>
        <dbReference type="ChEBI" id="CHEBI:49883"/>
        <label>1</label>
        <note>4Fe-4S-S-AdoMet</note>
    </ligand>
</feature>
<feature type="binding site" evidence="12">
    <location>
        <position position="212"/>
    </location>
    <ligand>
        <name>S-adenosyl-L-methionine</name>
        <dbReference type="ChEBI" id="CHEBI:59789"/>
    </ligand>
</feature>
<dbReference type="SFLD" id="SFLDG01386">
    <property type="entry name" value="main_SPASM_domain-containing"/>
    <property type="match status" value="1"/>
</dbReference>
<comment type="caution">
    <text evidence="15">The sequence shown here is derived from an EMBL/GenBank/DDBJ whole genome shotgun (WGS) entry which is preliminary data.</text>
</comment>
<feature type="binding site" evidence="12">
    <location>
        <position position="157"/>
    </location>
    <ligand>
        <name>GTP</name>
        <dbReference type="ChEBI" id="CHEBI:37565"/>
    </ligand>
</feature>
<dbReference type="PANTHER" id="PTHR22960">
    <property type="entry name" value="MOLYBDOPTERIN COFACTOR SYNTHESIS PROTEIN A"/>
    <property type="match status" value="1"/>
</dbReference>
<comment type="cofactor">
    <cofactor evidence="12">
        <name>[4Fe-4S] cluster</name>
        <dbReference type="ChEBI" id="CHEBI:49883"/>
    </cofactor>
    <text evidence="12">Binds 2 [4Fe-4S] clusters. Binds 1 [4Fe-4S] cluster coordinated with 3 cysteines and an exchangeable S-adenosyl-L-methionine and 1 [4Fe-4S] cluster coordinated with 3 cysteines and the GTP-derived substrate.</text>
</comment>
<dbReference type="InterPro" id="IPR010505">
    <property type="entry name" value="MoaA_twitch"/>
</dbReference>
<dbReference type="NCBIfam" id="TIGR02666">
    <property type="entry name" value="moaA"/>
    <property type="match status" value="1"/>
</dbReference>
<keyword evidence="3 12" id="KW-0949">S-adenosyl-L-methionine</keyword>
<dbReference type="Proteomes" id="UP000292564">
    <property type="component" value="Unassembled WGS sequence"/>
</dbReference>
<evidence type="ECO:0000256" key="6">
    <source>
        <dbReference type="ARBA" id="ARBA00023004"/>
    </source>
</evidence>
<reference evidence="15 16" key="1">
    <citation type="submission" date="2019-02" db="EMBL/GenBank/DDBJ databases">
        <title>Sequencing the genomes of 1000 actinobacteria strains.</title>
        <authorList>
            <person name="Klenk H.-P."/>
        </authorList>
    </citation>
    <scope>NUCLEOTIDE SEQUENCE [LARGE SCALE GENOMIC DNA]</scope>
    <source>
        <strain evidence="15 16">DSM 45162</strain>
    </source>
</reference>
<dbReference type="GO" id="GO:0006777">
    <property type="term" value="P:Mo-molybdopterin cofactor biosynthetic process"/>
    <property type="evidence" value="ECO:0007669"/>
    <property type="project" value="UniProtKB-UniRule"/>
</dbReference>
<dbReference type="CDD" id="cd01335">
    <property type="entry name" value="Radical_SAM"/>
    <property type="match status" value="1"/>
</dbReference>
<dbReference type="EMBL" id="SHKY01000001">
    <property type="protein sequence ID" value="RZU51061.1"/>
    <property type="molecule type" value="Genomic_DNA"/>
</dbReference>
<dbReference type="AlphaFoldDB" id="A0A4Q7ZKJ9"/>
<dbReference type="PROSITE" id="PS51918">
    <property type="entry name" value="RADICAL_SAM"/>
    <property type="match status" value="1"/>
</dbReference>
<dbReference type="SFLD" id="SFLDG01067">
    <property type="entry name" value="SPASM/twitch_domain_containing"/>
    <property type="match status" value="1"/>
</dbReference>
<evidence type="ECO:0000256" key="3">
    <source>
        <dbReference type="ARBA" id="ARBA00022691"/>
    </source>
</evidence>